<feature type="compositionally biased region" description="Basic and acidic residues" evidence="1">
    <location>
        <begin position="75"/>
        <end position="86"/>
    </location>
</feature>
<proteinExistence type="predicted"/>
<accession>A0AAU7QB69</accession>
<gene>
    <name evidence="2" type="ORF">ABK905_02710</name>
</gene>
<dbReference type="InterPro" id="IPR007263">
    <property type="entry name" value="DCC1-like"/>
</dbReference>
<dbReference type="Pfam" id="PF04134">
    <property type="entry name" value="DCC1-like"/>
    <property type="match status" value="1"/>
</dbReference>
<organism evidence="2">
    <name type="scientific">Acerihabitans sp. KWT182</name>
    <dbReference type="NCBI Taxonomy" id="3157919"/>
    <lineage>
        <taxon>Bacteria</taxon>
        <taxon>Pseudomonadati</taxon>
        <taxon>Pseudomonadota</taxon>
        <taxon>Gammaproteobacteria</taxon>
        <taxon>Enterobacterales</taxon>
        <taxon>Pectobacteriaceae</taxon>
        <taxon>Acerihabitans</taxon>
    </lineage>
</organism>
<feature type="region of interest" description="Disordered" evidence="1">
    <location>
        <begin position="66"/>
        <end position="86"/>
    </location>
</feature>
<sequence length="86" mass="9849">MNISTPSLTSPTARVSIRSDAFFEALTQLGWPWRALRILRLIPRGLRDAIYRYVARNRYRWFGKLPSGTLPPDDGQGRRYLDGGRG</sequence>
<dbReference type="AlphaFoldDB" id="A0AAU7QB69"/>
<protein>
    <submittedName>
        <fullName evidence="2">DCC1-like thiol-disulfide oxidoreductase family protein</fullName>
    </submittedName>
</protein>
<dbReference type="GO" id="GO:0015035">
    <property type="term" value="F:protein-disulfide reductase activity"/>
    <property type="evidence" value="ECO:0007669"/>
    <property type="project" value="InterPro"/>
</dbReference>
<evidence type="ECO:0000313" key="2">
    <source>
        <dbReference type="EMBL" id="XBS70210.1"/>
    </source>
</evidence>
<reference evidence="2" key="1">
    <citation type="submission" date="2024-06" db="EMBL/GenBank/DDBJ databases">
        <authorList>
            <person name="Coelho C."/>
            <person name="Bento M."/>
            <person name="Garcia E."/>
            <person name="Camelo A."/>
            <person name="Brandao I."/>
            <person name="Espirito Santo C."/>
            <person name="Trovao J."/>
            <person name="Verissimo A."/>
            <person name="Costa J."/>
            <person name="Tiago I."/>
        </authorList>
    </citation>
    <scope>NUCLEOTIDE SEQUENCE</scope>
    <source>
        <strain evidence="2">KWT182</strain>
    </source>
</reference>
<evidence type="ECO:0000256" key="1">
    <source>
        <dbReference type="SAM" id="MobiDB-lite"/>
    </source>
</evidence>
<name>A0AAU7QB69_9GAMM</name>
<dbReference type="EMBL" id="CP157947">
    <property type="protein sequence ID" value="XBS70210.1"/>
    <property type="molecule type" value="Genomic_DNA"/>
</dbReference>